<organism evidence="1 2">
    <name type="scientific">Neisseria animaloris</name>
    <dbReference type="NCBI Taxonomy" id="326522"/>
    <lineage>
        <taxon>Bacteria</taxon>
        <taxon>Pseudomonadati</taxon>
        <taxon>Pseudomonadota</taxon>
        <taxon>Betaproteobacteria</taxon>
        <taxon>Neisseriales</taxon>
        <taxon>Neisseriaceae</taxon>
        <taxon>Neisseria</taxon>
    </lineage>
</organism>
<sequence>MNQKETFQFNLMKQGMISGGLTALERLMLERDFDEEQEDLLYDMLDEFSERPNFTYGEFERRADELFGWSYQGVKGLIISLHDDSRWSEVVYQYLKSNRESMGQLSIEYHRVAEELNLL</sequence>
<dbReference type="AlphaFoldDB" id="A0A3S4ZBR3"/>
<dbReference type="RefSeq" id="WP_126304326.1">
    <property type="nucleotide sequence ID" value="NZ_LR134516.1"/>
</dbReference>
<gene>
    <name evidence="1" type="ORF">NCTC12227_00744</name>
</gene>
<proteinExistence type="predicted"/>
<protein>
    <submittedName>
        <fullName evidence="1">Uncharacterized protein</fullName>
    </submittedName>
</protein>
<name>A0A3S4ZBR3_9NEIS</name>
<dbReference type="Proteomes" id="UP000268229">
    <property type="component" value="Chromosome"/>
</dbReference>
<evidence type="ECO:0000313" key="1">
    <source>
        <dbReference type="EMBL" id="VEJ21022.1"/>
    </source>
</evidence>
<reference evidence="1 2" key="1">
    <citation type="submission" date="2018-12" db="EMBL/GenBank/DDBJ databases">
        <authorList>
            <consortium name="Pathogen Informatics"/>
        </authorList>
    </citation>
    <scope>NUCLEOTIDE SEQUENCE [LARGE SCALE GENOMIC DNA]</scope>
    <source>
        <strain evidence="1 2">NCTC12227</strain>
    </source>
</reference>
<keyword evidence="2" id="KW-1185">Reference proteome</keyword>
<evidence type="ECO:0000313" key="2">
    <source>
        <dbReference type="Proteomes" id="UP000268229"/>
    </source>
</evidence>
<dbReference type="KEGG" id="nani:NCTC12227_00744"/>
<dbReference type="EMBL" id="LR134516">
    <property type="protein sequence ID" value="VEJ21022.1"/>
    <property type="molecule type" value="Genomic_DNA"/>
</dbReference>
<accession>A0A3S4ZBR3</accession>